<feature type="compositionally biased region" description="Basic and acidic residues" evidence="1">
    <location>
        <begin position="183"/>
        <end position="192"/>
    </location>
</feature>
<name>A0AAD1XDC9_EUPCR</name>
<feature type="compositionally biased region" description="Basic residues" evidence="1">
    <location>
        <begin position="145"/>
        <end position="154"/>
    </location>
</feature>
<sequence length="248" mass="28309">MEKASNLQVKTTRKTRKISFNAPNKHNSSKNVRKRGVSWARDLCEVKEIDDYMSQRKVPSSKGSESNISSHNSEGLPKSILKKKDCASNPLNMKHKRSSRFKEPDLHPRKAKSKFYQRSSRGKPPKGGGIKLVKAQRKTSVEPKRKTRKPKKGFKSSDALIIDGELDDYNNESTQSVSDDEDTNPKEESKKKVDELFMNASSKSKNILEMIFKTDYTSKPTSKTPKLKKGFKLDADHVEERQKKYFKA</sequence>
<dbReference type="AlphaFoldDB" id="A0AAD1XDC9"/>
<feature type="compositionally biased region" description="Basic residues" evidence="1">
    <location>
        <begin position="109"/>
        <end position="124"/>
    </location>
</feature>
<evidence type="ECO:0000313" key="2">
    <source>
        <dbReference type="EMBL" id="CAI2372129.1"/>
    </source>
</evidence>
<feature type="compositionally biased region" description="Polar residues" evidence="1">
    <location>
        <begin position="1"/>
        <end position="10"/>
    </location>
</feature>
<protein>
    <submittedName>
        <fullName evidence="2">Uncharacterized protein</fullName>
    </submittedName>
</protein>
<keyword evidence="3" id="KW-1185">Reference proteome</keyword>
<comment type="caution">
    <text evidence="2">The sequence shown here is derived from an EMBL/GenBank/DDBJ whole genome shotgun (WGS) entry which is preliminary data.</text>
</comment>
<accession>A0AAD1XDC9</accession>
<feature type="compositionally biased region" description="Polar residues" evidence="1">
    <location>
        <begin position="57"/>
        <end position="73"/>
    </location>
</feature>
<evidence type="ECO:0000313" key="3">
    <source>
        <dbReference type="Proteomes" id="UP001295684"/>
    </source>
</evidence>
<dbReference type="EMBL" id="CAMPGE010013390">
    <property type="protein sequence ID" value="CAI2372129.1"/>
    <property type="molecule type" value="Genomic_DNA"/>
</dbReference>
<dbReference type="Proteomes" id="UP001295684">
    <property type="component" value="Unassembled WGS sequence"/>
</dbReference>
<gene>
    <name evidence="2" type="ORF">ECRASSUSDP1_LOCUS13457</name>
</gene>
<feature type="region of interest" description="Disordered" evidence="1">
    <location>
        <begin position="1"/>
        <end position="37"/>
    </location>
</feature>
<evidence type="ECO:0000256" key="1">
    <source>
        <dbReference type="SAM" id="MobiDB-lite"/>
    </source>
</evidence>
<organism evidence="2 3">
    <name type="scientific">Euplotes crassus</name>
    <dbReference type="NCBI Taxonomy" id="5936"/>
    <lineage>
        <taxon>Eukaryota</taxon>
        <taxon>Sar</taxon>
        <taxon>Alveolata</taxon>
        <taxon>Ciliophora</taxon>
        <taxon>Intramacronucleata</taxon>
        <taxon>Spirotrichea</taxon>
        <taxon>Hypotrichia</taxon>
        <taxon>Euplotida</taxon>
        <taxon>Euplotidae</taxon>
        <taxon>Moneuplotes</taxon>
    </lineage>
</organism>
<proteinExistence type="predicted"/>
<reference evidence="2" key="1">
    <citation type="submission" date="2023-07" db="EMBL/GenBank/DDBJ databases">
        <authorList>
            <consortium name="AG Swart"/>
            <person name="Singh M."/>
            <person name="Singh A."/>
            <person name="Seah K."/>
            <person name="Emmerich C."/>
        </authorList>
    </citation>
    <scope>NUCLEOTIDE SEQUENCE</scope>
    <source>
        <strain evidence="2">DP1</strain>
    </source>
</reference>
<feature type="compositionally biased region" description="Basic residues" evidence="1">
    <location>
        <begin position="27"/>
        <end position="36"/>
    </location>
</feature>
<feature type="region of interest" description="Disordered" evidence="1">
    <location>
        <begin position="50"/>
        <end position="192"/>
    </location>
</feature>